<dbReference type="GO" id="GO:0006355">
    <property type="term" value="P:regulation of DNA-templated transcription"/>
    <property type="evidence" value="ECO:0007669"/>
    <property type="project" value="InterPro"/>
</dbReference>
<organism evidence="1 2">
    <name type="scientific">Candidatus Nomurabacteria bacterium RIFCSPHIGHO2_02_FULL_38_15</name>
    <dbReference type="NCBI Taxonomy" id="1801752"/>
    <lineage>
        <taxon>Bacteria</taxon>
        <taxon>Candidatus Nomuraibacteriota</taxon>
    </lineage>
</organism>
<accession>A0A1F6VQ75</accession>
<comment type="caution">
    <text evidence="1">The sequence shown here is derived from an EMBL/GenBank/DDBJ whole genome shotgun (WGS) entry which is preliminary data.</text>
</comment>
<dbReference type="Pfam" id="PF04221">
    <property type="entry name" value="RelB"/>
    <property type="match status" value="1"/>
</dbReference>
<dbReference type="STRING" id="1801752.A3J61_02580"/>
<protein>
    <recommendedName>
        <fullName evidence="3">Damage-inducible protein J</fullName>
    </recommendedName>
</protein>
<sequence length="91" mass="10171">MNPVIINIKTNKDLKESAQKTANNLGISLSSVINNYLKTFIVEKRVVFDSALMPNKATQILLNKAMQNIKAKKNLSKSFSNVDDFINDLNS</sequence>
<dbReference type="Proteomes" id="UP000179686">
    <property type="component" value="Unassembled WGS sequence"/>
</dbReference>
<evidence type="ECO:0000313" key="2">
    <source>
        <dbReference type="Proteomes" id="UP000179686"/>
    </source>
</evidence>
<proteinExistence type="predicted"/>
<dbReference type="InterPro" id="IPR013321">
    <property type="entry name" value="Arc_rbn_hlx_hlx"/>
</dbReference>
<dbReference type="AlphaFoldDB" id="A0A1F6VQ75"/>
<evidence type="ECO:0000313" key="1">
    <source>
        <dbReference type="EMBL" id="OGI71722.1"/>
    </source>
</evidence>
<dbReference type="EMBL" id="MFUC01000024">
    <property type="protein sequence ID" value="OGI71722.1"/>
    <property type="molecule type" value="Genomic_DNA"/>
</dbReference>
<evidence type="ECO:0008006" key="3">
    <source>
        <dbReference type="Google" id="ProtNLM"/>
    </source>
</evidence>
<reference evidence="1 2" key="1">
    <citation type="journal article" date="2016" name="Nat. Commun.">
        <title>Thousands of microbial genomes shed light on interconnected biogeochemical processes in an aquifer system.</title>
        <authorList>
            <person name="Anantharaman K."/>
            <person name="Brown C.T."/>
            <person name="Hug L.A."/>
            <person name="Sharon I."/>
            <person name="Castelle C.J."/>
            <person name="Probst A.J."/>
            <person name="Thomas B.C."/>
            <person name="Singh A."/>
            <person name="Wilkins M.J."/>
            <person name="Karaoz U."/>
            <person name="Brodie E.L."/>
            <person name="Williams K.H."/>
            <person name="Hubbard S.S."/>
            <person name="Banfield J.F."/>
        </authorList>
    </citation>
    <scope>NUCLEOTIDE SEQUENCE [LARGE SCALE GENOMIC DNA]</scope>
</reference>
<dbReference type="Gene3D" id="1.10.1220.10">
    <property type="entry name" value="Met repressor-like"/>
    <property type="match status" value="1"/>
</dbReference>
<gene>
    <name evidence="1" type="ORF">A3J61_02580</name>
</gene>
<name>A0A1F6VQ75_9BACT</name>
<dbReference type="InterPro" id="IPR007337">
    <property type="entry name" value="RelB/DinJ"/>
</dbReference>